<evidence type="ECO:0000256" key="1">
    <source>
        <dbReference type="SAM" id="MobiDB-lite"/>
    </source>
</evidence>
<sequence>MSSAKIRFAPLPDPRQQPDVVDDDESETELSPPFPPSSDTASDISTSISPPSTSTLSTPQQQPSPRASFWAFPRKKKCLGDSQSSSASSSLHSLTPTQSLTGTMSLPTPRLLSLSLFRGGEKENGHALTRWSSPGSTTSADAGLWRSQSTQSYAPKQQRKGRAPPPRKTDGLLATIHTSNPAKGTRMLNGRVYGQKKAQRERNLFANAPDPEPEFVEWGYGGMGSVKSSREAGGKMWGKLQSEDRDDDDGGGMAWVKKRREERERKAREELEAKEKGRAAAQEAARASSPPAPTSPSSSSSLPTPTNHPTCSSIPSPNGEHNLRAVTLPAAFAMRQEQSTDADAEDDDSDSHEEEYSEGEEDSEDDEAARKTVLGAGVEKISRHKLAT</sequence>
<name>A0A284R7G9_ARMOS</name>
<dbReference type="Proteomes" id="UP000219338">
    <property type="component" value="Unassembled WGS sequence"/>
</dbReference>
<protein>
    <submittedName>
        <fullName evidence="2">Uncharacterized protein</fullName>
    </submittedName>
</protein>
<feature type="compositionally biased region" description="Polar residues" evidence="1">
    <location>
        <begin position="94"/>
        <end position="104"/>
    </location>
</feature>
<feature type="compositionally biased region" description="Low complexity" evidence="1">
    <location>
        <begin position="82"/>
        <end position="93"/>
    </location>
</feature>
<feature type="compositionally biased region" description="Polar residues" evidence="1">
    <location>
        <begin position="130"/>
        <end position="155"/>
    </location>
</feature>
<feature type="region of interest" description="Disordered" evidence="1">
    <location>
        <begin position="201"/>
        <end position="388"/>
    </location>
</feature>
<dbReference type="STRING" id="47428.A0A284R7G9"/>
<dbReference type="OMA" id="KGTRMLN"/>
<feature type="compositionally biased region" description="Low complexity" evidence="1">
    <location>
        <begin position="37"/>
        <end position="65"/>
    </location>
</feature>
<feature type="region of interest" description="Disordered" evidence="1">
    <location>
        <begin position="1"/>
        <end position="173"/>
    </location>
</feature>
<feature type="compositionally biased region" description="Acidic residues" evidence="1">
    <location>
        <begin position="340"/>
        <end position="367"/>
    </location>
</feature>
<dbReference type="AlphaFoldDB" id="A0A284R7G9"/>
<feature type="compositionally biased region" description="Basic and acidic residues" evidence="1">
    <location>
        <begin position="259"/>
        <end position="278"/>
    </location>
</feature>
<reference evidence="3" key="1">
    <citation type="journal article" date="2017" name="Nat. Ecol. Evol.">
        <title>Genome expansion and lineage-specific genetic innovations in the forest pathogenic fungi Armillaria.</title>
        <authorList>
            <person name="Sipos G."/>
            <person name="Prasanna A.N."/>
            <person name="Walter M.C."/>
            <person name="O'Connor E."/>
            <person name="Balint B."/>
            <person name="Krizsan K."/>
            <person name="Kiss B."/>
            <person name="Hess J."/>
            <person name="Varga T."/>
            <person name="Slot J."/>
            <person name="Riley R."/>
            <person name="Boka B."/>
            <person name="Rigling D."/>
            <person name="Barry K."/>
            <person name="Lee J."/>
            <person name="Mihaltcheva S."/>
            <person name="LaButti K."/>
            <person name="Lipzen A."/>
            <person name="Waldron R."/>
            <person name="Moloney N.M."/>
            <person name="Sperisen C."/>
            <person name="Kredics L."/>
            <person name="Vagvoelgyi C."/>
            <person name="Patrignani A."/>
            <person name="Fitzpatrick D."/>
            <person name="Nagy I."/>
            <person name="Doyle S."/>
            <person name="Anderson J.B."/>
            <person name="Grigoriev I.V."/>
            <person name="Gueldener U."/>
            <person name="Muensterkoetter M."/>
            <person name="Nagy L.G."/>
        </authorList>
    </citation>
    <scope>NUCLEOTIDE SEQUENCE [LARGE SCALE GENOMIC DNA]</scope>
    <source>
        <strain evidence="3">C18/9</strain>
    </source>
</reference>
<gene>
    <name evidence="2" type="ORF">ARMOST_08034</name>
</gene>
<organism evidence="2 3">
    <name type="scientific">Armillaria ostoyae</name>
    <name type="common">Armillaria root rot fungus</name>
    <dbReference type="NCBI Taxonomy" id="47428"/>
    <lineage>
        <taxon>Eukaryota</taxon>
        <taxon>Fungi</taxon>
        <taxon>Dikarya</taxon>
        <taxon>Basidiomycota</taxon>
        <taxon>Agaricomycotina</taxon>
        <taxon>Agaricomycetes</taxon>
        <taxon>Agaricomycetidae</taxon>
        <taxon>Agaricales</taxon>
        <taxon>Marasmiineae</taxon>
        <taxon>Physalacriaceae</taxon>
        <taxon>Armillaria</taxon>
    </lineage>
</organism>
<feature type="compositionally biased region" description="Low complexity" evidence="1">
    <location>
        <begin position="279"/>
        <end position="310"/>
    </location>
</feature>
<evidence type="ECO:0000313" key="2">
    <source>
        <dbReference type="EMBL" id="SJL04666.1"/>
    </source>
</evidence>
<accession>A0A284R7G9</accession>
<feature type="compositionally biased region" description="Low complexity" evidence="1">
    <location>
        <begin position="105"/>
        <end position="116"/>
    </location>
</feature>
<keyword evidence="3" id="KW-1185">Reference proteome</keyword>
<proteinExistence type="predicted"/>
<dbReference type="OrthoDB" id="3363386at2759"/>
<evidence type="ECO:0000313" key="3">
    <source>
        <dbReference type="Proteomes" id="UP000219338"/>
    </source>
</evidence>
<dbReference type="EMBL" id="FUEG01000005">
    <property type="protein sequence ID" value="SJL04666.1"/>
    <property type="molecule type" value="Genomic_DNA"/>
</dbReference>